<reference evidence="2 3" key="1">
    <citation type="submission" date="2019-05" db="EMBL/GenBank/DDBJ databases">
        <authorList>
            <person name="Farhan Ul Haque M."/>
        </authorList>
    </citation>
    <scope>NUCLEOTIDE SEQUENCE [LARGE SCALE GENOMIC DNA]</scope>
    <source>
        <strain evidence="2">2</strain>
    </source>
</reference>
<accession>A0A8B6M879</accession>
<evidence type="ECO:0000313" key="2">
    <source>
        <dbReference type="EMBL" id="VTZ50997.1"/>
    </source>
</evidence>
<evidence type="ECO:0000256" key="1">
    <source>
        <dbReference type="SAM" id="Phobius"/>
    </source>
</evidence>
<sequence length="223" mass="25445">MTQAPCMRPRKCCSATMILRPFETQNARRKVRCERSNGSTSCARTRKFTSSRRRDPSCIRRCARWSARWSMSAPANGASMTSSPRWRRAIAAAAAWWRRPMGSISCRSITRTKTRRIRQPPLMRQRSCAIYMIYIISYGSIAAAFRKLTLNLRVFRVVEGATKTIEIMRRIEGGHSAMNARASAFSASTLQTAAPNILFILRSVRPCHALNVESYDPQIWRHI</sequence>
<protein>
    <submittedName>
        <fullName evidence="2">Uncharacterized protein</fullName>
    </submittedName>
</protein>
<keyword evidence="1" id="KW-1133">Transmembrane helix</keyword>
<dbReference type="Proteomes" id="UP000485880">
    <property type="component" value="Unassembled WGS sequence"/>
</dbReference>
<dbReference type="AlphaFoldDB" id="A0A8B6M879"/>
<keyword evidence="1" id="KW-0472">Membrane</keyword>
<gene>
    <name evidence="2" type="ORF">MPC4_30181</name>
</gene>
<evidence type="ECO:0000313" key="3">
    <source>
        <dbReference type="Proteomes" id="UP000485880"/>
    </source>
</evidence>
<dbReference type="EMBL" id="CABFMQ020000087">
    <property type="protein sequence ID" value="VTZ50997.1"/>
    <property type="molecule type" value="Genomic_DNA"/>
</dbReference>
<proteinExistence type="predicted"/>
<comment type="caution">
    <text evidence="2">The sequence shown here is derived from an EMBL/GenBank/DDBJ whole genome shotgun (WGS) entry which is preliminary data.</text>
</comment>
<keyword evidence="3" id="KW-1185">Reference proteome</keyword>
<name>A0A8B6M879_METTU</name>
<keyword evidence="1" id="KW-0812">Transmembrane</keyword>
<organism evidence="2 3">
    <name type="scientific">Methylocella tundrae</name>
    <dbReference type="NCBI Taxonomy" id="227605"/>
    <lineage>
        <taxon>Bacteria</taxon>
        <taxon>Pseudomonadati</taxon>
        <taxon>Pseudomonadota</taxon>
        <taxon>Alphaproteobacteria</taxon>
        <taxon>Hyphomicrobiales</taxon>
        <taxon>Beijerinckiaceae</taxon>
        <taxon>Methylocella</taxon>
    </lineage>
</organism>
<feature type="transmembrane region" description="Helical" evidence="1">
    <location>
        <begin position="128"/>
        <end position="145"/>
    </location>
</feature>